<organism evidence="1 2">
    <name type="scientific">Drosophila mauritiana</name>
    <name type="common">Fruit fly</name>
    <dbReference type="NCBI Taxonomy" id="7226"/>
    <lineage>
        <taxon>Eukaryota</taxon>
        <taxon>Metazoa</taxon>
        <taxon>Ecdysozoa</taxon>
        <taxon>Arthropoda</taxon>
        <taxon>Hexapoda</taxon>
        <taxon>Insecta</taxon>
        <taxon>Pterygota</taxon>
        <taxon>Neoptera</taxon>
        <taxon>Endopterygota</taxon>
        <taxon>Diptera</taxon>
        <taxon>Brachycera</taxon>
        <taxon>Muscomorpha</taxon>
        <taxon>Ephydroidea</taxon>
        <taxon>Drosophilidae</taxon>
        <taxon>Drosophila</taxon>
        <taxon>Sophophora</taxon>
    </lineage>
</organism>
<keyword evidence="1" id="KW-1185">Reference proteome</keyword>
<accession>A0A6P8JQ29</accession>
<name>A0A6P8JQ29_DROMA</name>
<reference evidence="2" key="1">
    <citation type="submission" date="2025-08" db="UniProtKB">
        <authorList>
            <consortium name="RefSeq"/>
        </authorList>
    </citation>
    <scope>IDENTIFICATION</scope>
    <source>
        <strain evidence="2">Mau12</strain>
        <tissue evidence="2">Whole Body</tissue>
    </source>
</reference>
<dbReference type="GeneID" id="117139754"/>
<gene>
    <name evidence="2" type="primary">LOC117139754</name>
</gene>
<protein>
    <submittedName>
        <fullName evidence="2">Uncharacterized protein LOC117139754</fullName>
    </submittedName>
</protein>
<sequence length="162" mass="19217">MTFRGSYSWMFSEDIQLRTEFKFYNIISRKQFRHIIIQQCHKNHVTGYIVFTHGGKRAFGVMDGKRKDLNLIKHCLLSFCIPEPFNQRATFSAYELCFNPNEKKFNIKDRVPNGTKFLGDIYENCFLRFKNQKPEPEEETEETKALLAKHADFFTSKYFANC</sequence>
<dbReference type="Proteomes" id="UP000515162">
    <property type="component" value="Chromosome 2L"/>
</dbReference>
<dbReference type="RefSeq" id="XP_033158215.1">
    <property type="nucleotide sequence ID" value="XM_033302324.1"/>
</dbReference>
<dbReference type="AlphaFoldDB" id="A0A6P8JQ29"/>
<evidence type="ECO:0000313" key="2">
    <source>
        <dbReference type="RefSeq" id="XP_033158215.1"/>
    </source>
</evidence>
<proteinExistence type="predicted"/>
<evidence type="ECO:0000313" key="1">
    <source>
        <dbReference type="Proteomes" id="UP000515162"/>
    </source>
</evidence>